<dbReference type="GO" id="GO:0005829">
    <property type="term" value="C:cytosol"/>
    <property type="evidence" value="ECO:0007669"/>
    <property type="project" value="TreeGrafter"/>
</dbReference>
<dbReference type="InterPro" id="IPR036661">
    <property type="entry name" value="Luciferase-like_sf"/>
</dbReference>
<dbReference type="SUPFAM" id="SSF51679">
    <property type="entry name" value="Bacterial luciferase-like"/>
    <property type="match status" value="1"/>
</dbReference>
<feature type="non-terminal residue" evidence="3">
    <location>
        <position position="278"/>
    </location>
</feature>
<evidence type="ECO:0000256" key="1">
    <source>
        <dbReference type="SAM" id="MobiDB-lite"/>
    </source>
</evidence>
<evidence type="ECO:0000313" key="3">
    <source>
        <dbReference type="EMBL" id="SVC07091.1"/>
    </source>
</evidence>
<sequence length="278" mass="31579">MKFGVLQFFSWPGRRGDLKKIYERALERVRIMDQNGYDAIWIAEHHFSTYSVCPSVHMMGVHFAAATKTLRIGTGVSLAAFYNPVRLAEEVALLDVLSDGRVNWGVGSGFDPNEFRVFGIDRDERYPRFRESVDIVLEAWNSDRFSYEGQYHQYDDVEVLPKPLQDPIPVWLAASSPEASVWSGKNGFTIMQDPHSSMAVIQSKRKMYEQALVENGHEPGNRDIPVARLLAIADTDEHARQVAKKGAEWTTSSYAKRPPSKQSEQVDPIERYVNDVIL</sequence>
<dbReference type="Gene3D" id="3.20.20.30">
    <property type="entry name" value="Luciferase-like domain"/>
    <property type="match status" value="1"/>
</dbReference>
<dbReference type="InterPro" id="IPR050766">
    <property type="entry name" value="Bact_Lucif_Oxidored"/>
</dbReference>
<protein>
    <recommendedName>
        <fullName evidence="2">Luciferase-like domain-containing protein</fullName>
    </recommendedName>
</protein>
<gene>
    <name evidence="3" type="ORF">METZ01_LOCUS259945</name>
</gene>
<reference evidence="3" key="1">
    <citation type="submission" date="2018-05" db="EMBL/GenBank/DDBJ databases">
        <authorList>
            <person name="Lanie J.A."/>
            <person name="Ng W.-L."/>
            <person name="Kazmierczak K.M."/>
            <person name="Andrzejewski T.M."/>
            <person name="Davidsen T.M."/>
            <person name="Wayne K.J."/>
            <person name="Tettelin H."/>
            <person name="Glass J.I."/>
            <person name="Rusch D."/>
            <person name="Podicherti R."/>
            <person name="Tsui H.-C.T."/>
            <person name="Winkler M.E."/>
        </authorList>
    </citation>
    <scope>NUCLEOTIDE SEQUENCE</scope>
</reference>
<organism evidence="3">
    <name type="scientific">marine metagenome</name>
    <dbReference type="NCBI Taxonomy" id="408172"/>
    <lineage>
        <taxon>unclassified sequences</taxon>
        <taxon>metagenomes</taxon>
        <taxon>ecological metagenomes</taxon>
    </lineage>
</organism>
<dbReference type="GO" id="GO:0016705">
    <property type="term" value="F:oxidoreductase activity, acting on paired donors, with incorporation or reduction of molecular oxygen"/>
    <property type="evidence" value="ECO:0007669"/>
    <property type="project" value="InterPro"/>
</dbReference>
<evidence type="ECO:0000259" key="2">
    <source>
        <dbReference type="Pfam" id="PF00296"/>
    </source>
</evidence>
<feature type="domain" description="Luciferase-like" evidence="2">
    <location>
        <begin position="1"/>
        <end position="251"/>
    </location>
</feature>
<dbReference type="Pfam" id="PF00296">
    <property type="entry name" value="Bac_luciferase"/>
    <property type="match status" value="1"/>
</dbReference>
<feature type="compositionally biased region" description="Polar residues" evidence="1">
    <location>
        <begin position="249"/>
        <end position="265"/>
    </location>
</feature>
<proteinExistence type="predicted"/>
<dbReference type="EMBL" id="UINC01071859">
    <property type="protein sequence ID" value="SVC07091.1"/>
    <property type="molecule type" value="Genomic_DNA"/>
</dbReference>
<name>A0A382J8E2_9ZZZZ</name>
<accession>A0A382J8E2</accession>
<dbReference type="AlphaFoldDB" id="A0A382J8E2"/>
<feature type="region of interest" description="Disordered" evidence="1">
    <location>
        <begin position="244"/>
        <end position="266"/>
    </location>
</feature>
<dbReference type="PANTHER" id="PTHR30137:SF6">
    <property type="entry name" value="LUCIFERASE-LIKE MONOOXYGENASE"/>
    <property type="match status" value="1"/>
</dbReference>
<dbReference type="InterPro" id="IPR011251">
    <property type="entry name" value="Luciferase-like_dom"/>
</dbReference>
<dbReference type="PANTHER" id="PTHR30137">
    <property type="entry name" value="LUCIFERASE-LIKE MONOOXYGENASE"/>
    <property type="match status" value="1"/>
</dbReference>